<gene>
    <name evidence="2" type="ORF">DIZ80_04605</name>
</gene>
<accession>A0A370DIL0</accession>
<reference evidence="2 3" key="1">
    <citation type="journal article" date="2018" name="ISME J.">
        <title>Endosymbiont genomes yield clues of tubeworm success.</title>
        <authorList>
            <person name="Li Y."/>
            <person name="Liles M.R."/>
            <person name="Halanych K.M."/>
        </authorList>
    </citation>
    <scope>NUCLEOTIDE SEQUENCE [LARGE SCALE GENOMIC DNA]</scope>
    <source>
        <strain evidence="2">A1464</strain>
    </source>
</reference>
<dbReference type="PANTHER" id="PTHR13887">
    <property type="entry name" value="GLUTATHIONE S-TRANSFERASE KAPPA"/>
    <property type="match status" value="1"/>
</dbReference>
<evidence type="ECO:0000313" key="3">
    <source>
        <dbReference type="Proteomes" id="UP000254266"/>
    </source>
</evidence>
<protein>
    <recommendedName>
        <fullName evidence="1">DSBA-like thioredoxin domain-containing protein</fullName>
    </recommendedName>
</protein>
<dbReference type="AlphaFoldDB" id="A0A370DIL0"/>
<comment type="caution">
    <text evidence="2">The sequence shown here is derived from an EMBL/GenBank/DDBJ whole genome shotgun (WGS) entry which is preliminary data.</text>
</comment>
<name>A0A370DIL0_9GAMM</name>
<dbReference type="Proteomes" id="UP000254266">
    <property type="component" value="Unassembled WGS sequence"/>
</dbReference>
<proteinExistence type="predicted"/>
<dbReference type="InterPro" id="IPR036249">
    <property type="entry name" value="Thioredoxin-like_sf"/>
</dbReference>
<organism evidence="2 3">
    <name type="scientific">endosymbiont of Galathealinum brachiosum</name>
    <dbReference type="NCBI Taxonomy" id="2200906"/>
    <lineage>
        <taxon>Bacteria</taxon>
        <taxon>Pseudomonadati</taxon>
        <taxon>Pseudomonadota</taxon>
        <taxon>Gammaproteobacteria</taxon>
        <taxon>sulfur-oxidizing symbionts</taxon>
    </lineage>
</organism>
<feature type="domain" description="DSBA-like thioredoxin" evidence="1">
    <location>
        <begin position="8"/>
        <end position="209"/>
    </location>
</feature>
<dbReference type="GO" id="GO:0016491">
    <property type="term" value="F:oxidoreductase activity"/>
    <property type="evidence" value="ECO:0007669"/>
    <property type="project" value="InterPro"/>
</dbReference>
<keyword evidence="3" id="KW-1185">Reference proteome</keyword>
<evidence type="ECO:0000259" key="1">
    <source>
        <dbReference type="Pfam" id="PF01323"/>
    </source>
</evidence>
<dbReference type="EMBL" id="QFXC01000007">
    <property type="protein sequence ID" value="RDH84752.1"/>
    <property type="molecule type" value="Genomic_DNA"/>
</dbReference>
<dbReference type="SUPFAM" id="SSF52833">
    <property type="entry name" value="Thioredoxin-like"/>
    <property type="match status" value="1"/>
</dbReference>
<dbReference type="Pfam" id="PF01323">
    <property type="entry name" value="DSBA"/>
    <property type="match status" value="1"/>
</dbReference>
<dbReference type="InterPro" id="IPR001853">
    <property type="entry name" value="DSBA-like_thioredoxin_dom"/>
</dbReference>
<dbReference type="PANTHER" id="PTHR13887:SF41">
    <property type="entry name" value="THIOREDOXIN SUPERFAMILY PROTEIN"/>
    <property type="match status" value="1"/>
</dbReference>
<sequence>MSKVKIKIEAIHDVVCSWCPIGYNNFKTALKRLEDEVEAHITYLPFELNPDMPEEGETIVNYFKRKQKWSSATLKDYQESLVKTAQNAGIVIDFIKRTHYYNSRKAHKLIHLAEQFNKQNAINESLIEVYFKQGLDISNTDVLLDIAEQLGMDRVSTQKALSSSELTLVLEKKIERQKALKLHSIPAFIINEDTLVSGANSVEFFEKVLSEYIDVDSLNKKITV</sequence>
<evidence type="ECO:0000313" key="2">
    <source>
        <dbReference type="EMBL" id="RDH84752.1"/>
    </source>
</evidence>
<dbReference type="CDD" id="cd03024">
    <property type="entry name" value="DsbA_FrnE"/>
    <property type="match status" value="1"/>
</dbReference>
<dbReference type="Gene3D" id="3.40.30.10">
    <property type="entry name" value="Glutaredoxin"/>
    <property type="match status" value="1"/>
</dbReference>